<dbReference type="Gene3D" id="1.10.150.130">
    <property type="match status" value="1"/>
</dbReference>
<evidence type="ECO:0000313" key="6">
    <source>
        <dbReference type="Proteomes" id="UP001152797"/>
    </source>
</evidence>
<name>A0A9P1C554_9DINO</name>
<accession>A0A9P1C554</accession>
<dbReference type="EMBL" id="CAMXCT020001010">
    <property type="protein sequence ID" value="CAL1139072.1"/>
    <property type="molecule type" value="Genomic_DNA"/>
</dbReference>
<dbReference type="SUPFAM" id="SSF47823">
    <property type="entry name" value="lambda integrase-like, N-terminal domain"/>
    <property type="match status" value="1"/>
</dbReference>
<evidence type="ECO:0000313" key="4">
    <source>
        <dbReference type="EMBL" id="CAI3985697.1"/>
    </source>
</evidence>
<dbReference type="EMBL" id="CAMXCT010001010">
    <property type="protein sequence ID" value="CAI3985697.1"/>
    <property type="molecule type" value="Genomic_DNA"/>
</dbReference>
<feature type="region of interest" description="Disordered" evidence="2">
    <location>
        <begin position="368"/>
        <end position="390"/>
    </location>
</feature>
<sequence>SSWTSFHLFAAFFAGLATLIAFLEFCIATDMLDNRVGDPPLQPDESSDSDDLHGAPPTPWSGVVLNLLQNMTVKQMVIQYFHLDVDTPGLVRVLNDSTPIDWRTMIIGLEWPRRLFVQVSSYTEYQRCILYFGQLEHAPILTPHEQRAQGTLPTRVHIHFVSVFRALQQYDNLITAQSVVINRLEDRLARLEQAVSTGVTLHLLPRGRGPRTVSSETGQVVPDLYVEDADPRHLLETLRLSMDSESTLPDEGTGLEPETGLSCESEQLDDSLWDTTQQPGDFDHLEEMHDIDFPDAEGQTDMGHNGDTLTDVERATLDSMVHQAMLSASLTDGLSLPWESGVMATIFGDAPLVAVPQLPKVAHTLDHSEMPPDSPQGQMGSRVKKAKTDAPTSRLYERAISFKNTFSNLELDQAKWNRALEKLYAVMVSGPKSKPDGMNFIEGEMERNLHQIRLLCGSRSPNTISKRAHSLLQFCTWHKGYYYKKHPVPFEQDAVADYVWERHQDGVSYSSLMSFIEAVNFGTYILGLPVANPDVPVVSAFVKGVLDKQALSRPKRKQARPLTVSEVIFLESIVKDPAADHFDRFAAGAFLFALFGRCRWSDLRHVSHFILDVNCVDGKTIGYMEFSTFSHKTAAQVARHGLPLPLVAPIWGLTHPCWALEWNKVAKEVGLAFEDAFRGPVLPAPDKAGNWSKRSVSASEATKWLGELLKQNNSSLDEVSSHSLKCTVLSWLAKAGTEPHHRLVLGHHSTQKGSLETYSRDMLAAPLRALEDVLRRIRVGALHPDLTRSGHIQEPTRPDCAVADGDAQAAAGSSSSDSESSSSSSSSESDSEGELEQQLQAVGGDDPHVKHESFAAFERKLSAKCSSKTAHELFAMEVFAGTSRLTACLRQLGLRAKVAAANALYEITQRLCRLCHSTGVMYTVENPARSFMWDTTPFSKFLHDVPHYRTFFHHCMYGSARRKHTCLVHNIAAVQDMELLCTNDHAHEQWGHSGTGWATAQETAYPWPLSRRLAALVALHLQQHGVVCPTPSFAKQASQLDSIRQHTHVQTAANGLPWVSEFANITQIPADQPVPPNSRLLTTPPMGDIARAGYKTIGIHRKPEEFVEQAIAAGHPGLSADELPGPMKDATEFMENHTHQEVAQYRSEVLRKMIHRASQLSNEERLLKQRMSSRRRGVLENKRLLLFRELLSEAGSKDSNLVDDICNGFDLTGFRNCLKDLNCHVTRGLRTITDELAASLSLLAELLAVNPPRIKRSDQQTLIFELEGLAIA</sequence>
<feature type="non-terminal residue" evidence="4">
    <location>
        <position position="1272"/>
    </location>
</feature>
<dbReference type="InterPro" id="IPR010998">
    <property type="entry name" value="Integrase_recombinase_N"/>
</dbReference>
<evidence type="ECO:0000256" key="1">
    <source>
        <dbReference type="ARBA" id="ARBA00023125"/>
    </source>
</evidence>
<dbReference type="AlphaFoldDB" id="A0A9P1C554"/>
<dbReference type="GO" id="GO:0003677">
    <property type="term" value="F:DNA binding"/>
    <property type="evidence" value="ECO:0007669"/>
    <property type="project" value="UniProtKB-KW"/>
</dbReference>
<feature type="compositionally biased region" description="Low complexity" evidence="2">
    <location>
        <begin position="801"/>
        <end position="828"/>
    </location>
</feature>
<feature type="signal peptide" evidence="3">
    <location>
        <begin position="1"/>
        <end position="28"/>
    </location>
</feature>
<dbReference type="EMBL" id="CAMXCT030001010">
    <property type="protein sequence ID" value="CAL4773009.1"/>
    <property type="molecule type" value="Genomic_DNA"/>
</dbReference>
<proteinExistence type="predicted"/>
<feature type="region of interest" description="Disordered" evidence="2">
    <location>
        <begin position="787"/>
        <end position="847"/>
    </location>
</feature>
<feature type="non-terminal residue" evidence="4">
    <location>
        <position position="1"/>
    </location>
</feature>
<reference evidence="4" key="1">
    <citation type="submission" date="2022-10" db="EMBL/GenBank/DDBJ databases">
        <authorList>
            <person name="Chen Y."/>
            <person name="Dougan E. K."/>
            <person name="Chan C."/>
            <person name="Rhodes N."/>
            <person name="Thang M."/>
        </authorList>
    </citation>
    <scope>NUCLEOTIDE SEQUENCE</scope>
</reference>
<feature type="chain" id="PRO_5043270078" evidence="3">
    <location>
        <begin position="29"/>
        <end position="1272"/>
    </location>
</feature>
<comment type="caution">
    <text evidence="4">The sequence shown here is derived from an EMBL/GenBank/DDBJ whole genome shotgun (WGS) entry which is preliminary data.</text>
</comment>
<keyword evidence="6" id="KW-1185">Reference proteome</keyword>
<evidence type="ECO:0000313" key="5">
    <source>
        <dbReference type="EMBL" id="CAL4773009.1"/>
    </source>
</evidence>
<dbReference type="Proteomes" id="UP001152797">
    <property type="component" value="Unassembled WGS sequence"/>
</dbReference>
<protein>
    <submittedName>
        <fullName evidence="5">Tyr recombinase domain-containing protein</fullName>
    </submittedName>
</protein>
<keyword evidence="3" id="KW-0732">Signal</keyword>
<evidence type="ECO:0000256" key="3">
    <source>
        <dbReference type="SAM" id="SignalP"/>
    </source>
</evidence>
<reference evidence="5 6" key="2">
    <citation type="submission" date="2024-05" db="EMBL/GenBank/DDBJ databases">
        <authorList>
            <person name="Chen Y."/>
            <person name="Shah S."/>
            <person name="Dougan E. K."/>
            <person name="Thang M."/>
            <person name="Chan C."/>
        </authorList>
    </citation>
    <scope>NUCLEOTIDE SEQUENCE [LARGE SCALE GENOMIC DNA]</scope>
</reference>
<dbReference type="OrthoDB" id="445524at2759"/>
<evidence type="ECO:0000256" key="2">
    <source>
        <dbReference type="SAM" id="MobiDB-lite"/>
    </source>
</evidence>
<organism evidence="4">
    <name type="scientific">Cladocopium goreaui</name>
    <dbReference type="NCBI Taxonomy" id="2562237"/>
    <lineage>
        <taxon>Eukaryota</taxon>
        <taxon>Sar</taxon>
        <taxon>Alveolata</taxon>
        <taxon>Dinophyceae</taxon>
        <taxon>Suessiales</taxon>
        <taxon>Symbiodiniaceae</taxon>
        <taxon>Cladocopium</taxon>
    </lineage>
</organism>
<keyword evidence="1" id="KW-0238">DNA-binding</keyword>
<gene>
    <name evidence="4" type="ORF">C1SCF055_LOCUS13118</name>
</gene>